<name>A0A7W2KFI7_9PSED</name>
<protein>
    <submittedName>
        <fullName evidence="3">CSS-motif domain-containing protein</fullName>
    </submittedName>
</protein>
<feature type="domain" description="Putative cyclic diguanylate phosphodiesterase CSS motif-containing" evidence="2">
    <location>
        <begin position="42"/>
        <end position="229"/>
    </location>
</feature>
<evidence type="ECO:0000313" key="3">
    <source>
        <dbReference type="EMBL" id="MBA6097430.1"/>
    </source>
</evidence>
<evidence type="ECO:0000259" key="2">
    <source>
        <dbReference type="Pfam" id="PF12792"/>
    </source>
</evidence>
<dbReference type="Pfam" id="PF12792">
    <property type="entry name" value="CSS-motif"/>
    <property type="match status" value="1"/>
</dbReference>
<evidence type="ECO:0000256" key="1">
    <source>
        <dbReference type="SAM" id="Phobius"/>
    </source>
</evidence>
<gene>
    <name evidence="3" type="ORF">H4C80_09890</name>
</gene>
<keyword evidence="1" id="KW-1133">Transmembrane helix</keyword>
<sequence>MSYIVNAGRSMLELLLLIVVGLVPVVSGLLVMILQLQTKLAENAAVSVKEAVYSVDQAFNRMQETALRSLPLAGQPCASALNTLQDHVTSLSMLRSLTLVEGEQAYCSTTPDPLEDLTAFATSGRQVEISYGLADTRRKLLVNLYTADNNQGVIVTAYASQLRSELDAFQDGLTLLLEFDDRYLWSGGDSRAGARPSQDEFSTSMLSQKYGYRVVGGYAEGFTAREIRQSMRQTLPSLLLVGVLTASVVFLALMKGHANRRSRAAEGT</sequence>
<comment type="caution">
    <text evidence="3">The sequence shown here is derived from an EMBL/GenBank/DDBJ whole genome shotgun (WGS) entry which is preliminary data.</text>
</comment>
<feature type="transmembrane region" description="Helical" evidence="1">
    <location>
        <begin position="12"/>
        <end position="34"/>
    </location>
</feature>
<dbReference type="InterPro" id="IPR024744">
    <property type="entry name" value="CSS-motif_dom"/>
</dbReference>
<feature type="transmembrane region" description="Helical" evidence="1">
    <location>
        <begin position="235"/>
        <end position="253"/>
    </location>
</feature>
<dbReference type="Proteomes" id="UP000545074">
    <property type="component" value="Unassembled WGS sequence"/>
</dbReference>
<accession>A0A7W2KFI7</accession>
<organism evidence="3 4">
    <name type="scientific">Pseudomonas juntendi</name>
    <dbReference type="NCBI Taxonomy" id="2666183"/>
    <lineage>
        <taxon>Bacteria</taxon>
        <taxon>Pseudomonadati</taxon>
        <taxon>Pseudomonadota</taxon>
        <taxon>Gammaproteobacteria</taxon>
        <taxon>Pseudomonadales</taxon>
        <taxon>Pseudomonadaceae</taxon>
        <taxon>Pseudomonas</taxon>
    </lineage>
</organism>
<reference evidence="3 4" key="1">
    <citation type="submission" date="2020-07" db="EMBL/GenBank/DDBJ databases">
        <title>Diversity of carbapenemase encoding genes among Pseudomonas putida group clinical isolates in a tertiary Brazilian hospital.</title>
        <authorList>
            <person name="Alberto-Lei F."/>
            <person name="Nodari C.S."/>
            <person name="Streling A.P."/>
            <person name="Paulino J.T."/>
            <person name="Bessa-Neto F.O."/>
            <person name="Cayo R."/>
            <person name="Gales A.C."/>
        </authorList>
    </citation>
    <scope>NUCLEOTIDE SEQUENCE [LARGE SCALE GENOMIC DNA]</scope>
    <source>
        <strain evidence="3 4">12815</strain>
    </source>
</reference>
<proteinExistence type="predicted"/>
<dbReference type="EMBL" id="JACGCX010000004">
    <property type="protein sequence ID" value="MBA6097430.1"/>
    <property type="molecule type" value="Genomic_DNA"/>
</dbReference>
<keyword evidence="1" id="KW-0812">Transmembrane</keyword>
<dbReference type="RefSeq" id="WP_182389330.1">
    <property type="nucleotide sequence ID" value="NZ_BQIO01000013.1"/>
</dbReference>
<dbReference type="AlphaFoldDB" id="A0A7W2KFI7"/>
<evidence type="ECO:0000313" key="4">
    <source>
        <dbReference type="Proteomes" id="UP000545074"/>
    </source>
</evidence>
<keyword evidence="1" id="KW-0472">Membrane</keyword>